<keyword evidence="6" id="KW-1185">Reference proteome</keyword>
<dbReference type="SMART" id="SM00470">
    <property type="entry name" value="ParB"/>
    <property type="match status" value="1"/>
</dbReference>
<dbReference type="PROSITE" id="PS50943">
    <property type="entry name" value="HTH_CROC1"/>
    <property type="match status" value="1"/>
</dbReference>
<dbReference type="InterPro" id="IPR057240">
    <property type="entry name" value="ParB_dimer_C"/>
</dbReference>
<dbReference type="CDD" id="cd00093">
    <property type="entry name" value="HTH_XRE"/>
    <property type="match status" value="1"/>
</dbReference>
<dbReference type="InterPro" id="IPR050336">
    <property type="entry name" value="Chromosome_partition/occlusion"/>
</dbReference>
<dbReference type="Gene3D" id="1.10.10.2830">
    <property type="match status" value="1"/>
</dbReference>
<dbReference type="CDD" id="cd16393">
    <property type="entry name" value="SPO0J_N"/>
    <property type="match status" value="1"/>
</dbReference>
<protein>
    <submittedName>
        <fullName evidence="5">ParB/RepB/Spo0J family partition protein</fullName>
    </submittedName>
</protein>
<dbReference type="PANTHER" id="PTHR33375:SF1">
    <property type="entry name" value="CHROMOSOME-PARTITIONING PROTEIN PARB-RELATED"/>
    <property type="match status" value="1"/>
</dbReference>
<keyword evidence="3" id="KW-0238">DNA-binding</keyword>
<reference evidence="5 6" key="1">
    <citation type="submission" date="2021-03" db="EMBL/GenBank/DDBJ databases">
        <title>Genomic and phenotypic characterization of Chloracidobacterium isolates provides evidence for multiple species.</title>
        <authorList>
            <person name="Saini M.K."/>
            <person name="Costas A.M.G."/>
            <person name="Tank M."/>
            <person name="Bryant D.A."/>
        </authorList>
    </citation>
    <scope>NUCLEOTIDE SEQUENCE [LARGE SCALE GENOMIC DNA]</scope>
    <source>
        <strain evidence="5 6">N</strain>
    </source>
</reference>
<evidence type="ECO:0000256" key="3">
    <source>
        <dbReference type="ARBA" id="ARBA00023125"/>
    </source>
</evidence>
<dbReference type="RefSeq" id="WP_211422195.1">
    <property type="nucleotide sequence ID" value="NZ_CP072642.1"/>
</dbReference>
<dbReference type="SUPFAM" id="SSF110849">
    <property type="entry name" value="ParB/Sulfiredoxin"/>
    <property type="match status" value="1"/>
</dbReference>
<name>A0ABX8B290_9BACT</name>
<proteinExistence type="inferred from homology"/>
<dbReference type="PANTHER" id="PTHR33375">
    <property type="entry name" value="CHROMOSOME-PARTITIONING PROTEIN PARB-RELATED"/>
    <property type="match status" value="1"/>
</dbReference>
<dbReference type="EMBL" id="CP072642">
    <property type="protein sequence ID" value="QUV93855.1"/>
    <property type="molecule type" value="Genomic_DNA"/>
</dbReference>
<dbReference type="InterPro" id="IPR041468">
    <property type="entry name" value="HTH_ParB/Spo0J"/>
</dbReference>
<evidence type="ECO:0000256" key="2">
    <source>
        <dbReference type="ARBA" id="ARBA00022829"/>
    </source>
</evidence>
<evidence type="ECO:0000259" key="4">
    <source>
        <dbReference type="PROSITE" id="PS50943"/>
    </source>
</evidence>
<organism evidence="5 6">
    <name type="scientific">Chloracidobacterium sp. N</name>
    <dbReference type="NCBI Taxonomy" id="2821540"/>
    <lineage>
        <taxon>Bacteria</taxon>
        <taxon>Pseudomonadati</taxon>
        <taxon>Acidobacteriota</taxon>
        <taxon>Terriglobia</taxon>
        <taxon>Terriglobales</taxon>
        <taxon>Acidobacteriaceae</taxon>
        <taxon>Chloracidobacterium</taxon>
        <taxon>Chloracidobacterium aggregatum</taxon>
    </lineage>
</organism>
<dbReference type="Proteomes" id="UP000677668">
    <property type="component" value="Chromosome 1"/>
</dbReference>
<keyword evidence="2" id="KW-0159">Chromosome partition</keyword>
<dbReference type="InterPro" id="IPR036086">
    <property type="entry name" value="ParB/Sulfiredoxin_sf"/>
</dbReference>
<comment type="similarity">
    <text evidence="1">Belongs to the ParB family.</text>
</comment>
<dbReference type="SUPFAM" id="SSF109709">
    <property type="entry name" value="KorB DNA-binding domain-like"/>
    <property type="match status" value="1"/>
</dbReference>
<evidence type="ECO:0000313" key="5">
    <source>
        <dbReference type="EMBL" id="QUV93855.1"/>
    </source>
</evidence>
<sequence length="286" mass="32276">MTTRRALGRGLSALLPERTPPASETLLELDIERILPNLEQPRVTFHEGKLEELAQSIREHGLLQPIVVRPQGDNFQIIAGERRWRAAQRAGLHRIPAVVREVPDGQLLELALVENIQREDLTPIEEAQAYRRLMDELGLTQEQVAARLGKDRATIANAIRLLRLPPDIQKLVEDRLLSPGHARALLALENEALQRRVAEGVIERGLSVRETERFVKRVLRGEPVLVGNVHPTDPNVKFAESKLSKLLGTKVRIVGRGRGGCIEIEYYSAEDLDRLYNRLLRLTDSQ</sequence>
<dbReference type="InterPro" id="IPR004437">
    <property type="entry name" value="ParB/RepB/Spo0J"/>
</dbReference>
<dbReference type="InterPro" id="IPR001387">
    <property type="entry name" value="Cro/C1-type_HTH"/>
</dbReference>
<dbReference type="NCBIfam" id="TIGR00180">
    <property type="entry name" value="parB_part"/>
    <property type="match status" value="1"/>
</dbReference>
<dbReference type="Pfam" id="PF02195">
    <property type="entry name" value="ParB_N"/>
    <property type="match status" value="1"/>
</dbReference>
<evidence type="ECO:0000256" key="1">
    <source>
        <dbReference type="ARBA" id="ARBA00006295"/>
    </source>
</evidence>
<dbReference type="Pfam" id="PF17762">
    <property type="entry name" value="HTH_ParB"/>
    <property type="match status" value="1"/>
</dbReference>
<gene>
    <name evidence="5" type="ORF">J8C05_10925</name>
</gene>
<dbReference type="InterPro" id="IPR003115">
    <property type="entry name" value="ParB_N"/>
</dbReference>
<dbReference type="Gene3D" id="3.90.1530.30">
    <property type="match status" value="1"/>
</dbReference>
<evidence type="ECO:0000313" key="6">
    <source>
        <dbReference type="Proteomes" id="UP000677668"/>
    </source>
</evidence>
<feature type="domain" description="HTH cro/C1-type" evidence="4">
    <location>
        <begin position="131"/>
        <end position="157"/>
    </location>
</feature>
<dbReference type="Pfam" id="PF23552">
    <property type="entry name" value="ParB_C"/>
    <property type="match status" value="1"/>
</dbReference>
<accession>A0ABX8B290</accession>